<sequence>MDDRWIEVADRVWARRLEELDQTLGLVTGDACALVIDTGVSAEAGYEFATAIRELTDLPWQVAYTHDHFDHWFGTQAFGESAVWAVGDGTSYVARGDEQRRAWAATYRRDGKEERARQIGATRLVPPNCRVQGSVGLDLGGRTVVLRQVGLAHSDNDMVVEVPDAGVLFAGDLLEEGAAPSYTGAFPIEWAQHVEYLLSWRPTIVVPGHGEPGDYWWARGQARDLAETARLCGEVAQGFVTEDEAVAHGPFGPETTKAAIERWRELTPPPAEPAPPAATAPAGPPPPTVVYEIFDYSLDLRP</sequence>
<reference evidence="3 4" key="1">
    <citation type="journal article" date="2018" name="Int. J. Syst. Evol. Microbiol.">
        <title>Glycomyces paridis sp. nov., isolated from the medicinal plant Paris polyphylla.</title>
        <authorList>
            <person name="Fang X.M."/>
            <person name="Bai J.L."/>
            <person name="Su J."/>
            <person name="Zhao L.L."/>
            <person name="Liu H.Y."/>
            <person name="Ma B.P."/>
            <person name="Zhang Y.Q."/>
            <person name="Yu L.Y."/>
        </authorList>
    </citation>
    <scope>NUCLEOTIDE SEQUENCE [LARGE SCALE GENOMIC DNA]</scope>
    <source>
        <strain evidence="3 4">CPCC 204357</strain>
    </source>
</reference>
<dbReference type="InterPro" id="IPR050855">
    <property type="entry name" value="NDM-1-like"/>
</dbReference>
<feature type="region of interest" description="Disordered" evidence="1">
    <location>
        <begin position="265"/>
        <end position="286"/>
    </location>
</feature>
<comment type="caution">
    <text evidence="3">The sequence shown here is derived from an EMBL/GenBank/DDBJ whole genome shotgun (WGS) entry which is preliminary data.</text>
</comment>
<keyword evidence="3" id="KW-0378">Hydrolase</keyword>
<dbReference type="Gene3D" id="3.60.15.10">
    <property type="entry name" value="Ribonuclease Z/Hydroxyacylglutathione hydrolase-like"/>
    <property type="match status" value="1"/>
</dbReference>
<dbReference type="EMBL" id="STGX01000002">
    <property type="protein sequence ID" value="THV31215.1"/>
    <property type="molecule type" value="Genomic_DNA"/>
</dbReference>
<evidence type="ECO:0000313" key="4">
    <source>
        <dbReference type="Proteomes" id="UP000305792"/>
    </source>
</evidence>
<dbReference type="InterPro" id="IPR036866">
    <property type="entry name" value="RibonucZ/Hydroxyglut_hydro"/>
</dbReference>
<dbReference type="SMART" id="SM00849">
    <property type="entry name" value="Lactamase_B"/>
    <property type="match status" value="1"/>
</dbReference>
<evidence type="ECO:0000256" key="1">
    <source>
        <dbReference type="SAM" id="MobiDB-lite"/>
    </source>
</evidence>
<dbReference type="GO" id="GO:0016787">
    <property type="term" value="F:hydrolase activity"/>
    <property type="evidence" value="ECO:0007669"/>
    <property type="project" value="UniProtKB-KW"/>
</dbReference>
<proteinExistence type="predicted"/>
<keyword evidence="4" id="KW-1185">Reference proteome</keyword>
<feature type="compositionally biased region" description="Pro residues" evidence="1">
    <location>
        <begin position="267"/>
        <end position="286"/>
    </location>
</feature>
<protein>
    <submittedName>
        <fullName evidence="3">MBL fold metallo-hydrolase</fullName>
    </submittedName>
</protein>
<gene>
    <name evidence="3" type="ORF">E9998_02225</name>
</gene>
<dbReference type="PANTHER" id="PTHR42951">
    <property type="entry name" value="METALLO-BETA-LACTAMASE DOMAIN-CONTAINING"/>
    <property type="match status" value="1"/>
</dbReference>
<dbReference type="InterPro" id="IPR001279">
    <property type="entry name" value="Metallo-B-lactamas"/>
</dbReference>
<feature type="domain" description="Metallo-beta-lactamase" evidence="2">
    <location>
        <begin position="21"/>
        <end position="209"/>
    </location>
</feature>
<dbReference type="CDD" id="cd16282">
    <property type="entry name" value="metallo-hydrolase-like_MBL-fold"/>
    <property type="match status" value="1"/>
</dbReference>
<name>A0A4S8PN09_9ACTN</name>
<evidence type="ECO:0000259" key="2">
    <source>
        <dbReference type="SMART" id="SM00849"/>
    </source>
</evidence>
<organism evidence="3 4">
    <name type="scientific">Glycomyces paridis</name>
    <dbReference type="NCBI Taxonomy" id="2126555"/>
    <lineage>
        <taxon>Bacteria</taxon>
        <taxon>Bacillati</taxon>
        <taxon>Actinomycetota</taxon>
        <taxon>Actinomycetes</taxon>
        <taxon>Glycomycetales</taxon>
        <taxon>Glycomycetaceae</taxon>
        <taxon>Glycomyces</taxon>
    </lineage>
</organism>
<dbReference type="RefSeq" id="WP_136528088.1">
    <property type="nucleotide sequence ID" value="NZ_STGX01000002.1"/>
</dbReference>
<dbReference type="Pfam" id="PF00753">
    <property type="entry name" value="Lactamase_B"/>
    <property type="match status" value="1"/>
</dbReference>
<dbReference type="OrthoDB" id="2273115at2"/>
<dbReference type="PANTHER" id="PTHR42951:SF4">
    <property type="entry name" value="ACYL-COENZYME A THIOESTERASE MBLAC2"/>
    <property type="match status" value="1"/>
</dbReference>
<evidence type="ECO:0000313" key="3">
    <source>
        <dbReference type="EMBL" id="THV31215.1"/>
    </source>
</evidence>
<dbReference type="SUPFAM" id="SSF56281">
    <property type="entry name" value="Metallo-hydrolase/oxidoreductase"/>
    <property type="match status" value="1"/>
</dbReference>
<dbReference type="Proteomes" id="UP000305792">
    <property type="component" value="Unassembled WGS sequence"/>
</dbReference>
<accession>A0A4S8PN09</accession>
<dbReference type="AlphaFoldDB" id="A0A4S8PN09"/>